<dbReference type="SMART" id="SM00507">
    <property type="entry name" value="HNHc"/>
    <property type="match status" value="1"/>
</dbReference>
<dbReference type="InterPro" id="IPR003615">
    <property type="entry name" value="HNH_nuc"/>
</dbReference>
<dbReference type="InterPro" id="IPR044925">
    <property type="entry name" value="His-Me_finger_sf"/>
</dbReference>
<dbReference type="SMART" id="SM00497">
    <property type="entry name" value="IENR1"/>
    <property type="match status" value="1"/>
</dbReference>
<keyword evidence="2" id="KW-0378">Hydrolase</keyword>
<dbReference type="InterPro" id="IPR003647">
    <property type="entry name" value="Intron_nuc_1_rpt"/>
</dbReference>
<organism evidence="2">
    <name type="scientific">Siphoviridae sp. ctqSm5</name>
    <dbReference type="NCBI Taxonomy" id="2827949"/>
    <lineage>
        <taxon>Viruses</taxon>
        <taxon>Duplodnaviria</taxon>
        <taxon>Heunggongvirae</taxon>
        <taxon>Uroviricota</taxon>
        <taxon>Caudoviricetes</taxon>
    </lineage>
</organism>
<dbReference type="Gene3D" id="3.90.75.20">
    <property type="match status" value="1"/>
</dbReference>
<feature type="domain" description="HNH nuclease" evidence="1">
    <location>
        <begin position="65"/>
        <end position="113"/>
    </location>
</feature>
<accession>A0A8S5SQ76</accession>
<evidence type="ECO:0000259" key="1">
    <source>
        <dbReference type="SMART" id="SM00507"/>
    </source>
</evidence>
<evidence type="ECO:0000313" key="2">
    <source>
        <dbReference type="EMBL" id="DAF52730.1"/>
    </source>
</evidence>
<sequence>MKSKWVNEIEGFEEFTGYKIYEDGTIESYKKRHKHEYIIVDYPTKTLKPYLTKKGYLRVDISSKPKKSVTVHRLVALAFIPNPENKPQVNHIDGNKQNNHVDNLEWCTNQENHTHKCESGLNVALSGKDHYTYGRDRSLHHANKKIEQYTTDGKYVETYDSTILASEAVGCHRTTITHALKSGKTAKGFIWKYA</sequence>
<dbReference type="EMBL" id="BK032642">
    <property type="protein sequence ID" value="DAF52730.1"/>
    <property type="molecule type" value="Genomic_DNA"/>
</dbReference>
<dbReference type="SUPFAM" id="SSF54060">
    <property type="entry name" value="His-Me finger endonucleases"/>
    <property type="match status" value="1"/>
</dbReference>
<dbReference type="InterPro" id="IPR010896">
    <property type="entry name" value="NUMOD1"/>
</dbReference>
<name>A0A8S5SQ76_9CAUD</name>
<proteinExistence type="predicted"/>
<keyword evidence="2" id="KW-0255">Endonuclease</keyword>
<reference evidence="2" key="1">
    <citation type="journal article" date="2021" name="Proc. Natl. Acad. Sci. U.S.A.">
        <title>A Catalog of Tens of Thousands of Viruses from Human Metagenomes Reveals Hidden Associations with Chronic Diseases.</title>
        <authorList>
            <person name="Tisza M.J."/>
            <person name="Buck C.B."/>
        </authorList>
    </citation>
    <scope>NUCLEOTIDE SEQUENCE</scope>
    <source>
        <strain evidence="2">CtqSm5</strain>
    </source>
</reference>
<dbReference type="SUPFAM" id="SSF64496">
    <property type="entry name" value="DNA-binding domain of intron-encoded endonucleases"/>
    <property type="match status" value="1"/>
</dbReference>
<dbReference type="GO" id="GO:0004519">
    <property type="term" value="F:endonuclease activity"/>
    <property type="evidence" value="ECO:0007669"/>
    <property type="project" value="UniProtKB-KW"/>
</dbReference>
<dbReference type="Pfam" id="PF07453">
    <property type="entry name" value="NUMOD1"/>
    <property type="match status" value="1"/>
</dbReference>
<dbReference type="InterPro" id="IPR036388">
    <property type="entry name" value="WH-like_DNA-bd_sf"/>
</dbReference>
<protein>
    <submittedName>
        <fullName evidence="2">Homing endonuclease</fullName>
    </submittedName>
</protein>
<dbReference type="Pfam" id="PF13392">
    <property type="entry name" value="HNH_3"/>
    <property type="match status" value="1"/>
</dbReference>
<keyword evidence="2" id="KW-0540">Nuclease</keyword>
<dbReference type="Gene3D" id="1.10.10.10">
    <property type="entry name" value="Winged helix-like DNA-binding domain superfamily/Winged helix DNA-binding domain"/>
    <property type="match status" value="1"/>
</dbReference>